<dbReference type="SUPFAM" id="SSF54909">
    <property type="entry name" value="Dimeric alpha+beta barrel"/>
    <property type="match status" value="1"/>
</dbReference>
<protein>
    <submittedName>
        <fullName evidence="1">Antibiotic biosynthesis monooxygenase</fullName>
    </submittedName>
</protein>
<dbReference type="GO" id="GO:0004497">
    <property type="term" value="F:monooxygenase activity"/>
    <property type="evidence" value="ECO:0007669"/>
    <property type="project" value="UniProtKB-KW"/>
</dbReference>
<dbReference type="Gene3D" id="3.30.70.100">
    <property type="match status" value="1"/>
</dbReference>
<keyword evidence="2" id="KW-1185">Reference proteome</keyword>
<keyword evidence="1" id="KW-0560">Oxidoreductase</keyword>
<dbReference type="InterPro" id="IPR011008">
    <property type="entry name" value="Dimeric_a/b-barrel"/>
</dbReference>
<proteinExistence type="predicted"/>
<dbReference type="Proteomes" id="UP000479692">
    <property type="component" value="Unassembled WGS sequence"/>
</dbReference>
<name>A0A7C9MK84_9GAMM</name>
<dbReference type="RefSeq" id="WP_156639522.1">
    <property type="nucleotide sequence ID" value="NZ_WOXT01000001.1"/>
</dbReference>
<organism evidence="1 2">
    <name type="scientific">Noviluteimonas gilva</name>
    <dbReference type="NCBI Taxonomy" id="2682097"/>
    <lineage>
        <taxon>Bacteria</taxon>
        <taxon>Pseudomonadati</taxon>
        <taxon>Pseudomonadota</taxon>
        <taxon>Gammaproteobacteria</taxon>
        <taxon>Lysobacterales</taxon>
        <taxon>Lysobacteraceae</taxon>
        <taxon>Noviluteimonas</taxon>
    </lineage>
</organism>
<sequence length="98" mass="10838">MLKYGLLAKLEAKPGMEREVATLLAGALPIAQGEHETRTWYAFRSGPTSFGIFDTFEDEHGREAHLQGQIAKALMDNADRLLARPPTIDKIDLMAAKN</sequence>
<dbReference type="AlphaFoldDB" id="A0A7C9MK84"/>
<keyword evidence="1" id="KW-0503">Monooxygenase</keyword>
<gene>
    <name evidence="1" type="ORF">GN331_00940</name>
</gene>
<comment type="caution">
    <text evidence="1">The sequence shown here is derived from an EMBL/GenBank/DDBJ whole genome shotgun (WGS) entry which is preliminary data.</text>
</comment>
<reference evidence="1 2" key="1">
    <citation type="submission" date="2019-12" db="EMBL/GenBank/DDBJ databases">
        <authorList>
            <person name="Xu J."/>
        </authorList>
    </citation>
    <scope>NUCLEOTIDE SEQUENCE [LARGE SCALE GENOMIC DNA]</scope>
    <source>
        <strain evidence="1 2">HX-5-24</strain>
    </source>
</reference>
<dbReference type="EMBL" id="WOXT01000001">
    <property type="protein sequence ID" value="MUV12767.1"/>
    <property type="molecule type" value="Genomic_DNA"/>
</dbReference>
<evidence type="ECO:0000313" key="2">
    <source>
        <dbReference type="Proteomes" id="UP000479692"/>
    </source>
</evidence>
<evidence type="ECO:0000313" key="1">
    <source>
        <dbReference type="EMBL" id="MUV12767.1"/>
    </source>
</evidence>
<accession>A0A7C9MK84</accession>